<dbReference type="EMBL" id="VTEU01000004">
    <property type="protein sequence ID" value="TYS58713.1"/>
    <property type="molecule type" value="Genomic_DNA"/>
</dbReference>
<protein>
    <submittedName>
        <fullName evidence="2">GNAT family N-acetyltransferase</fullName>
    </submittedName>
</protein>
<reference evidence="2 3" key="1">
    <citation type="submission" date="2019-08" db="EMBL/GenBank/DDBJ databases">
        <title>Bacillus genomes from the desert of Cuatro Cienegas, Coahuila.</title>
        <authorList>
            <person name="Olmedo-Alvarez G."/>
        </authorList>
    </citation>
    <scope>NUCLEOTIDE SEQUENCE [LARGE SCALE GENOMIC DNA]</scope>
    <source>
        <strain evidence="2 3">CH88_3T</strain>
    </source>
</reference>
<dbReference type="PANTHER" id="PTHR14136:SF25">
    <property type="entry name" value="BTB_POZ DOMAIN-CONTAINING PROTEIN"/>
    <property type="match status" value="1"/>
</dbReference>
<dbReference type="InterPro" id="IPR000182">
    <property type="entry name" value="GNAT_dom"/>
</dbReference>
<dbReference type="SUPFAM" id="SSF55729">
    <property type="entry name" value="Acyl-CoA N-acyltransferases (Nat)"/>
    <property type="match status" value="1"/>
</dbReference>
<organism evidence="2 3">
    <name type="scientific">Sutcliffiella horikoshii</name>
    <dbReference type="NCBI Taxonomy" id="79883"/>
    <lineage>
        <taxon>Bacteria</taxon>
        <taxon>Bacillati</taxon>
        <taxon>Bacillota</taxon>
        <taxon>Bacilli</taxon>
        <taxon>Bacillales</taxon>
        <taxon>Bacillaceae</taxon>
        <taxon>Sutcliffiella</taxon>
    </lineage>
</organism>
<dbReference type="Gene3D" id="2.160.20.80">
    <property type="entry name" value="E3 ubiquitin-protein ligase SopA"/>
    <property type="match status" value="1"/>
</dbReference>
<name>A0AA94WNV6_9BACI</name>
<proteinExistence type="predicted"/>
<dbReference type="SUPFAM" id="SSF141571">
    <property type="entry name" value="Pentapeptide repeat-like"/>
    <property type="match status" value="1"/>
</dbReference>
<dbReference type="InterPro" id="IPR001646">
    <property type="entry name" value="5peptide_repeat"/>
</dbReference>
<dbReference type="InterPro" id="IPR016181">
    <property type="entry name" value="Acyl_CoA_acyltransferase"/>
</dbReference>
<evidence type="ECO:0000259" key="1">
    <source>
        <dbReference type="PROSITE" id="PS51186"/>
    </source>
</evidence>
<sequence>MAQITLLRASLEDADQLTAMMKGTFDVEALQWLGSLDSHIVDYNIQPPGYDSIHTTRYMIEELTYYKIMADRQLVGGIILTLTGSRFGRIDRIFIDPSYQGQGFGSEVIRLVEREHPSVTTWDLETSPRQKGNLHFYEKMGFERTFETEDEVCYIKRFKTETTTAENEFESCNLEGATYYQAHLANSAFSNSTLAGAHFSNINLSSSKFQNINFRDTLIADLNLSGSRVKHVEMSGVAFSGTTIEGAPVSFERCELMGTRFNNCKLGDVEINDCDISGMKIDGVSVEELLEVYRMVKKKG</sequence>
<dbReference type="GO" id="GO:0016747">
    <property type="term" value="F:acyltransferase activity, transferring groups other than amino-acyl groups"/>
    <property type="evidence" value="ECO:0007669"/>
    <property type="project" value="InterPro"/>
</dbReference>
<comment type="caution">
    <text evidence="2">The sequence shown here is derived from an EMBL/GenBank/DDBJ whole genome shotgun (WGS) entry which is preliminary data.</text>
</comment>
<accession>A0AA94WNV6</accession>
<gene>
    <name evidence="2" type="ORF">FZC74_13025</name>
</gene>
<evidence type="ECO:0000313" key="3">
    <source>
        <dbReference type="Proteomes" id="UP000323393"/>
    </source>
</evidence>
<dbReference type="Pfam" id="PF00583">
    <property type="entry name" value="Acetyltransf_1"/>
    <property type="match status" value="1"/>
</dbReference>
<feature type="domain" description="N-acetyltransferase" evidence="1">
    <location>
        <begin position="4"/>
        <end position="159"/>
    </location>
</feature>
<dbReference type="Pfam" id="PF13599">
    <property type="entry name" value="Pentapeptide_4"/>
    <property type="match status" value="1"/>
</dbReference>
<dbReference type="Proteomes" id="UP000323393">
    <property type="component" value="Unassembled WGS sequence"/>
</dbReference>
<dbReference type="InterPro" id="IPR051082">
    <property type="entry name" value="Pentapeptide-BTB/POZ_domain"/>
</dbReference>
<dbReference type="Gene3D" id="3.40.630.30">
    <property type="match status" value="1"/>
</dbReference>
<dbReference type="PROSITE" id="PS51186">
    <property type="entry name" value="GNAT"/>
    <property type="match status" value="1"/>
</dbReference>
<dbReference type="RefSeq" id="WP_148966172.1">
    <property type="nucleotide sequence ID" value="NZ_VTEU01000004.1"/>
</dbReference>
<dbReference type="PANTHER" id="PTHR14136">
    <property type="entry name" value="BTB_POZ DOMAIN-CONTAINING PROTEIN KCTD9"/>
    <property type="match status" value="1"/>
</dbReference>
<dbReference type="AlphaFoldDB" id="A0AA94WNV6"/>
<dbReference type="CDD" id="cd04301">
    <property type="entry name" value="NAT_SF"/>
    <property type="match status" value="1"/>
</dbReference>
<evidence type="ECO:0000313" key="2">
    <source>
        <dbReference type="EMBL" id="TYS58713.1"/>
    </source>
</evidence>